<dbReference type="OrthoDB" id="1938350at2759"/>
<protein>
    <submittedName>
        <fullName evidence="2">Uncharacterized protein</fullName>
    </submittedName>
</protein>
<gene>
    <name evidence="2" type="ORF">PanWU01x14_114000</name>
</gene>
<feature type="region of interest" description="Disordered" evidence="1">
    <location>
        <begin position="95"/>
        <end position="121"/>
    </location>
</feature>
<feature type="region of interest" description="Disordered" evidence="1">
    <location>
        <begin position="31"/>
        <end position="53"/>
    </location>
</feature>
<accession>A0A2P5CY04</accession>
<feature type="compositionally biased region" description="Basic and acidic residues" evidence="1">
    <location>
        <begin position="31"/>
        <end position="43"/>
    </location>
</feature>
<name>A0A2P5CY04_PARAD</name>
<keyword evidence="3" id="KW-1185">Reference proteome</keyword>
<comment type="caution">
    <text evidence="2">The sequence shown here is derived from an EMBL/GenBank/DDBJ whole genome shotgun (WGS) entry which is preliminary data.</text>
</comment>
<evidence type="ECO:0000313" key="3">
    <source>
        <dbReference type="Proteomes" id="UP000237105"/>
    </source>
</evidence>
<proteinExistence type="predicted"/>
<evidence type="ECO:0000313" key="2">
    <source>
        <dbReference type="EMBL" id="PON65911.1"/>
    </source>
</evidence>
<organism evidence="2 3">
    <name type="scientific">Parasponia andersonii</name>
    <name type="common">Sponia andersonii</name>
    <dbReference type="NCBI Taxonomy" id="3476"/>
    <lineage>
        <taxon>Eukaryota</taxon>
        <taxon>Viridiplantae</taxon>
        <taxon>Streptophyta</taxon>
        <taxon>Embryophyta</taxon>
        <taxon>Tracheophyta</taxon>
        <taxon>Spermatophyta</taxon>
        <taxon>Magnoliopsida</taxon>
        <taxon>eudicotyledons</taxon>
        <taxon>Gunneridae</taxon>
        <taxon>Pentapetalae</taxon>
        <taxon>rosids</taxon>
        <taxon>fabids</taxon>
        <taxon>Rosales</taxon>
        <taxon>Cannabaceae</taxon>
        <taxon>Parasponia</taxon>
    </lineage>
</organism>
<sequence length="210" mass="23717">MMHHVLFPPGEEIIDDDHAVTPLDQTVHEVRPDETRPARDHDPLPLSLEPQRDLPARIPALNPEAALVEDRAVAQVVRPELGRERVEDRVVAVPLGRSGGGREEREAHGRDGNADEDEYQPLLPEDVADRTGHDEPRLERLWRVGVGHGLGLVTPENQLRTHRNACLLRRNVSIRKNGFLEKTMFDLSFSKLPSDLVQRNSKGLIIFVYI</sequence>
<reference evidence="3" key="1">
    <citation type="submission" date="2016-06" db="EMBL/GenBank/DDBJ databases">
        <title>Parallel loss of symbiosis genes in relatives of nitrogen-fixing non-legume Parasponia.</title>
        <authorList>
            <person name="Van Velzen R."/>
            <person name="Holmer R."/>
            <person name="Bu F."/>
            <person name="Rutten L."/>
            <person name="Van Zeijl A."/>
            <person name="Liu W."/>
            <person name="Santuari L."/>
            <person name="Cao Q."/>
            <person name="Sharma T."/>
            <person name="Shen D."/>
            <person name="Roswanjaya Y."/>
            <person name="Wardhani T."/>
            <person name="Kalhor M.S."/>
            <person name="Jansen J."/>
            <person name="Van den Hoogen J."/>
            <person name="Gungor B."/>
            <person name="Hartog M."/>
            <person name="Hontelez J."/>
            <person name="Verver J."/>
            <person name="Yang W.-C."/>
            <person name="Schijlen E."/>
            <person name="Repin R."/>
            <person name="Schilthuizen M."/>
            <person name="Schranz E."/>
            <person name="Heidstra R."/>
            <person name="Miyata K."/>
            <person name="Fedorova E."/>
            <person name="Kohlen W."/>
            <person name="Bisseling T."/>
            <person name="Smit S."/>
            <person name="Geurts R."/>
        </authorList>
    </citation>
    <scope>NUCLEOTIDE SEQUENCE [LARGE SCALE GENOMIC DNA]</scope>
    <source>
        <strain evidence="3">cv. WU1-14</strain>
    </source>
</reference>
<dbReference type="EMBL" id="JXTB01000084">
    <property type="protein sequence ID" value="PON65911.1"/>
    <property type="molecule type" value="Genomic_DNA"/>
</dbReference>
<dbReference type="AlphaFoldDB" id="A0A2P5CY04"/>
<feature type="compositionally biased region" description="Basic and acidic residues" evidence="1">
    <location>
        <begin position="100"/>
        <end position="113"/>
    </location>
</feature>
<evidence type="ECO:0000256" key="1">
    <source>
        <dbReference type="SAM" id="MobiDB-lite"/>
    </source>
</evidence>
<dbReference type="Proteomes" id="UP000237105">
    <property type="component" value="Unassembled WGS sequence"/>
</dbReference>